<gene>
    <name evidence="1" type="ORF">PHMEG_00016717</name>
</gene>
<name>A0A225VY37_9STRA</name>
<dbReference type="EMBL" id="NBNE01002446">
    <property type="protein sequence ID" value="OWZ10431.1"/>
    <property type="molecule type" value="Genomic_DNA"/>
</dbReference>
<keyword evidence="2" id="KW-1185">Reference proteome</keyword>
<proteinExistence type="predicted"/>
<dbReference type="AlphaFoldDB" id="A0A225VY37"/>
<accession>A0A225VY37</accession>
<dbReference type="PANTHER" id="PTHR11439:SF440">
    <property type="entry name" value="INTEGRASE CATALYTIC DOMAIN-CONTAINING PROTEIN"/>
    <property type="match status" value="1"/>
</dbReference>
<organism evidence="1 2">
    <name type="scientific">Phytophthora megakarya</name>
    <dbReference type="NCBI Taxonomy" id="4795"/>
    <lineage>
        <taxon>Eukaryota</taxon>
        <taxon>Sar</taxon>
        <taxon>Stramenopiles</taxon>
        <taxon>Oomycota</taxon>
        <taxon>Peronosporomycetes</taxon>
        <taxon>Peronosporales</taxon>
        <taxon>Peronosporaceae</taxon>
        <taxon>Phytophthora</taxon>
    </lineage>
</organism>
<dbReference type="CDD" id="cd09272">
    <property type="entry name" value="RNase_HI_RT_Ty1"/>
    <property type="match status" value="1"/>
</dbReference>
<evidence type="ECO:0000313" key="1">
    <source>
        <dbReference type="EMBL" id="OWZ10431.1"/>
    </source>
</evidence>
<reference evidence="2" key="1">
    <citation type="submission" date="2017-03" db="EMBL/GenBank/DDBJ databases">
        <title>Phytopthora megakarya and P. palmivora, two closely related causual agents of cacao black pod achieved similar genome size and gene model numbers by different mechanisms.</title>
        <authorList>
            <person name="Ali S."/>
            <person name="Shao J."/>
            <person name="Larry D.J."/>
            <person name="Kronmiller B."/>
            <person name="Shen D."/>
            <person name="Strem M.D."/>
            <person name="Melnick R.L."/>
            <person name="Guiltinan M.J."/>
            <person name="Tyler B.M."/>
            <person name="Meinhardt L.W."/>
            <person name="Bailey B.A."/>
        </authorList>
    </citation>
    <scope>NUCLEOTIDE SEQUENCE [LARGE SCALE GENOMIC DNA]</scope>
    <source>
        <strain evidence="2">zdho120</strain>
    </source>
</reference>
<dbReference type="STRING" id="4795.A0A225VY37"/>
<dbReference type="Proteomes" id="UP000198211">
    <property type="component" value="Unassembled WGS sequence"/>
</dbReference>
<sequence length="357" mass="39845">MEISEEIRRQLGANRDGELALELRKALYGLNQPGCLWNQPLHKKLVGIGFWRNLVDSCVYLSRFFIEFAELSLKDLGKVSKFLGIHTTGYDLDQEIMTTEMLKENGMEYTHGVRTSIGPEWTELQDGDVELLPTSASDGAVGVKVLQSMHAARVPTSFFAVHKASRRTHAPTVDDWKLPKRIPCYLKRTKDLRLQMGGSDATTKTLQVKAYSDADFAAEKQICKSVTGGFLMIDEMPISPTCKKQTGPPLENEYTAASVMRAELLGICELPQEIGLKVVLLMRFSVENQAAVRQLGSEATSAKANHVDVRIKFVNAYAEEELLKPDYCEGVRMPVDLLTKVLEMSRLLTLRGLIGLH</sequence>
<evidence type="ECO:0000313" key="2">
    <source>
        <dbReference type="Proteomes" id="UP000198211"/>
    </source>
</evidence>
<dbReference type="OrthoDB" id="105102at2759"/>
<dbReference type="PANTHER" id="PTHR11439">
    <property type="entry name" value="GAG-POL-RELATED RETROTRANSPOSON"/>
    <property type="match status" value="1"/>
</dbReference>
<protein>
    <submittedName>
        <fullName evidence="1">Gag-pol Polyprotein</fullName>
    </submittedName>
</protein>
<comment type="caution">
    <text evidence="1">The sequence shown here is derived from an EMBL/GenBank/DDBJ whole genome shotgun (WGS) entry which is preliminary data.</text>
</comment>